<evidence type="ECO:0000313" key="1">
    <source>
        <dbReference type="EMBL" id="RIA81160.1"/>
    </source>
</evidence>
<dbReference type="AlphaFoldDB" id="A0A397S418"/>
<dbReference type="OrthoDB" id="2445068at2759"/>
<dbReference type="Proteomes" id="UP000265703">
    <property type="component" value="Unassembled WGS sequence"/>
</dbReference>
<organism evidence="1 2">
    <name type="scientific">Glomus cerebriforme</name>
    <dbReference type="NCBI Taxonomy" id="658196"/>
    <lineage>
        <taxon>Eukaryota</taxon>
        <taxon>Fungi</taxon>
        <taxon>Fungi incertae sedis</taxon>
        <taxon>Mucoromycota</taxon>
        <taxon>Glomeromycotina</taxon>
        <taxon>Glomeromycetes</taxon>
        <taxon>Glomerales</taxon>
        <taxon>Glomeraceae</taxon>
        <taxon>Glomus</taxon>
    </lineage>
</organism>
<comment type="caution">
    <text evidence="1">The sequence shown here is derived from an EMBL/GenBank/DDBJ whole genome shotgun (WGS) entry which is preliminary data.</text>
</comment>
<accession>A0A397S418</accession>
<reference evidence="1 2" key="1">
    <citation type="submission" date="2018-06" db="EMBL/GenBank/DDBJ databases">
        <title>Comparative genomics reveals the genomic features of Rhizophagus irregularis, R. cerebriforme, R. diaphanum and Gigaspora rosea, and their symbiotic lifestyle signature.</title>
        <authorList>
            <person name="Morin E."/>
            <person name="San Clemente H."/>
            <person name="Chen E.C.H."/>
            <person name="De La Providencia I."/>
            <person name="Hainaut M."/>
            <person name="Kuo A."/>
            <person name="Kohler A."/>
            <person name="Murat C."/>
            <person name="Tang N."/>
            <person name="Roy S."/>
            <person name="Loubradou J."/>
            <person name="Henrissat B."/>
            <person name="Grigoriev I.V."/>
            <person name="Corradi N."/>
            <person name="Roux C."/>
            <person name="Martin F.M."/>
        </authorList>
    </citation>
    <scope>NUCLEOTIDE SEQUENCE [LARGE SCALE GENOMIC DNA]</scope>
    <source>
        <strain evidence="1 2">DAOM 227022</strain>
    </source>
</reference>
<dbReference type="EMBL" id="QKYT01000838">
    <property type="protein sequence ID" value="RIA81160.1"/>
    <property type="molecule type" value="Genomic_DNA"/>
</dbReference>
<gene>
    <name evidence="1" type="ORF">C1645_837431</name>
</gene>
<proteinExistence type="predicted"/>
<name>A0A397S418_9GLOM</name>
<keyword evidence="2" id="KW-1185">Reference proteome</keyword>
<evidence type="ECO:0000313" key="2">
    <source>
        <dbReference type="Proteomes" id="UP000265703"/>
    </source>
</evidence>
<protein>
    <submittedName>
        <fullName evidence="1">Uncharacterized protein</fullName>
    </submittedName>
</protein>
<sequence length="94" mass="11339">MEEFNELNFPETKQYFANLTELVFTTEERKDEIFTLLSQTCHNIQKMIIRVKYHNFIGCGAVINRKKNSTLEEAKQFYFILLKIFSKFTRIEIY</sequence>